<sequence length="365" mass="41176">MAQGLWSTDYQRVKSTIRQELIHFENVIKRFNEDSAPAPLQPIHHQTVADRAPMPSVDDNRNQVPETQLGGHHPQSLQLKEIARSTSYAIHGQPRSPISTTACNQYALQHPYSTGKYPEGMSVIPNDQQQMLHDPSHPRQFELQYQRALSSQSQLQQQQQQQQQSFYGFPQDSLPSSKLTHMPSQVQQLYSQRFPNQPGLPTSQGAGLVRPTPSHDLARYNATPRSQTQYQRQSSMPPLQAHAFLNSDSQYQQQVGGFQGDQTGFSNPVDLTSTYHYQRRNSFPIYHRVMGQPSETFSHGMHHNLGSSQASLLRGVLQNSSQSIPGDRDSFLVNSNMGLPSSTTMQTVTMQTVPLLNWKAPFGKW</sequence>
<feature type="region of interest" description="Disordered" evidence="1">
    <location>
        <begin position="193"/>
        <end position="235"/>
    </location>
</feature>
<comment type="caution">
    <text evidence="2">The sequence shown here is derived from an EMBL/GenBank/DDBJ whole genome shotgun (WGS) entry which is preliminary data.</text>
</comment>
<feature type="compositionally biased region" description="Polar residues" evidence="1">
    <location>
        <begin position="223"/>
        <end position="235"/>
    </location>
</feature>
<feature type="compositionally biased region" description="Low complexity" evidence="1">
    <location>
        <begin position="152"/>
        <end position="165"/>
    </location>
</feature>
<evidence type="ECO:0000256" key="1">
    <source>
        <dbReference type="SAM" id="MobiDB-lite"/>
    </source>
</evidence>
<gene>
    <name evidence="2" type="ORF">OS493_027282</name>
</gene>
<dbReference type="EMBL" id="MU826374">
    <property type="protein sequence ID" value="KAJ7377720.1"/>
    <property type="molecule type" value="Genomic_DNA"/>
</dbReference>
<dbReference type="Proteomes" id="UP001163046">
    <property type="component" value="Unassembled WGS sequence"/>
</dbReference>
<proteinExistence type="predicted"/>
<keyword evidence="3" id="KW-1185">Reference proteome</keyword>
<dbReference type="OrthoDB" id="5982619at2759"/>
<name>A0A9W9ZA97_9CNID</name>
<reference evidence="2" key="1">
    <citation type="submission" date="2023-01" db="EMBL/GenBank/DDBJ databases">
        <title>Genome assembly of the deep-sea coral Lophelia pertusa.</title>
        <authorList>
            <person name="Herrera S."/>
            <person name="Cordes E."/>
        </authorList>
    </citation>
    <scope>NUCLEOTIDE SEQUENCE</scope>
    <source>
        <strain evidence="2">USNM1676648</strain>
        <tissue evidence="2">Polyp</tissue>
    </source>
</reference>
<accession>A0A9W9ZA97</accession>
<evidence type="ECO:0000313" key="3">
    <source>
        <dbReference type="Proteomes" id="UP001163046"/>
    </source>
</evidence>
<feature type="region of interest" description="Disordered" evidence="1">
    <location>
        <begin position="152"/>
        <end position="179"/>
    </location>
</feature>
<feature type="compositionally biased region" description="Polar residues" evidence="1">
    <location>
        <begin position="193"/>
        <end position="205"/>
    </location>
</feature>
<organism evidence="2 3">
    <name type="scientific">Desmophyllum pertusum</name>
    <dbReference type="NCBI Taxonomy" id="174260"/>
    <lineage>
        <taxon>Eukaryota</taxon>
        <taxon>Metazoa</taxon>
        <taxon>Cnidaria</taxon>
        <taxon>Anthozoa</taxon>
        <taxon>Hexacorallia</taxon>
        <taxon>Scleractinia</taxon>
        <taxon>Caryophylliina</taxon>
        <taxon>Caryophylliidae</taxon>
        <taxon>Desmophyllum</taxon>
    </lineage>
</organism>
<evidence type="ECO:0000313" key="2">
    <source>
        <dbReference type="EMBL" id="KAJ7377720.1"/>
    </source>
</evidence>
<protein>
    <submittedName>
        <fullName evidence="2">Uncharacterized protein</fullName>
    </submittedName>
</protein>
<dbReference type="AlphaFoldDB" id="A0A9W9ZA97"/>